<dbReference type="Pfam" id="PF00641">
    <property type="entry name" value="Zn_ribbon_RanBP"/>
    <property type="match status" value="1"/>
</dbReference>
<comment type="caution">
    <text evidence="5">The sequence shown here is derived from an EMBL/GenBank/DDBJ whole genome shotgun (WGS) entry which is preliminary data.</text>
</comment>
<dbReference type="EMBL" id="QGNW01001722">
    <property type="protein sequence ID" value="RVW32325.1"/>
    <property type="molecule type" value="Genomic_DNA"/>
</dbReference>
<accession>A0A438DA36</accession>
<keyword evidence="2" id="KW-0863">Zinc-finger</keyword>
<dbReference type="PANTHER" id="PTHR12999:SF17">
    <property type="entry name" value="ZINC FINGER RAN-BINDING DOMAIN-CONTAINING PROTEIN 2"/>
    <property type="match status" value="1"/>
</dbReference>
<feature type="domain" description="RanBP2-type" evidence="4">
    <location>
        <begin position="8"/>
        <end position="34"/>
    </location>
</feature>
<keyword evidence="1" id="KW-0479">Metal-binding</keyword>
<gene>
    <name evidence="5" type="ORF">CK203_078952</name>
</gene>
<evidence type="ECO:0000313" key="6">
    <source>
        <dbReference type="Proteomes" id="UP000288805"/>
    </source>
</evidence>
<protein>
    <recommendedName>
        <fullName evidence="4">RanBP2-type domain-containing protein</fullName>
    </recommendedName>
</protein>
<dbReference type="SUPFAM" id="SSF90209">
    <property type="entry name" value="Ran binding protein zinc finger-like"/>
    <property type="match status" value="1"/>
</dbReference>
<dbReference type="GO" id="GO:0008270">
    <property type="term" value="F:zinc ion binding"/>
    <property type="evidence" value="ECO:0007669"/>
    <property type="project" value="UniProtKB-KW"/>
</dbReference>
<dbReference type="AlphaFoldDB" id="A0A438DA36"/>
<dbReference type="Proteomes" id="UP000288805">
    <property type="component" value="Unassembled WGS sequence"/>
</dbReference>
<proteinExistence type="predicted"/>
<dbReference type="InterPro" id="IPR001876">
    <property type="entry name" value="Znf_RanBP2"/>
</dbReference>
<evidence type="ECO:0000256" key="3">
    <source>
        <dbReference type="ARBA" id="ARBA00022833"/>
    </source>
</evidence>
<organism evidence="5 6">
    <name type="scientific">Vitis vinifera</name>
    <name type="common">Grape</name>
    <dbReference type="NCBI Taxonomy" id="29760"/>
    <lineage>
        <taxon>Eukaryota</taxon>
        <taxon>Viridiplantae</taxon>
        <taxon>Streptophyta</taxon>
        <taxon>Embryophyta</taxon>
        <taxon>Tracheophyta</taxon>
        <taxon>Spermatophyta</taxon>
        <taxon>Magnoliopsida</taxon>
        <taxon>eudicotyledons</taxon>
        <taxon>Gunneridae</taxon>
        <taxon>Pentapetalae</taxon>
        <taxon>rosids</taxon>
        <taxon>Vitales</taxon>
        <taxon>Vitaceae</taxon>
        <taxon>Viteae</taxon>
        <taxon>Vitis</taxon>
    </lineage>
</organism>
<evidence type="ECO:0000313" key="5">
    <source>
        <dbReference type="EMBL" id="RVW32325.1"/>
    </source>
</evidence>
<reference evidence="5 6" key="1">
    <citation type="journal article" date="2018" name="PLoS Genet.">
        <title>Population sequencing reveals clonal diversity and ancestral inbreeding in the grapevine cultivar Chardonnay.</title>
        <authorList>
            <person name="Roach M.J."/>
            <person name="Johnson D.L."/>
            <person name="Bohlmann J."/>
            <person name="van Vuuren H.J."/>
            <person name="Jones S.J."/>
            <person name="Pretorius I.S."/>
            <person name="Schmidt S.A."/>
            <person name="Borneman A.R."/>
        </authorList>
    </citation>
    <scope>NUCLEOTIDE SEQUENCE [LARGE SCALE GENOMIC DNA]</scope>
    <source>
        <strain evidence="6">cv. Chardonnay</strain>
        <tissue evidence="5">Leaf</tissue>
    </source>
</reference>
<sequence length="74" mass="8481">MPASRNEGDWTCPKCGNMNFGFRTVCNRGKCGAPRPPATPYCTKFQIQRECTVEDLRLGKWSNETRKILIKLMK</sequence>
<name>A0A438DA36_VITVI</name>
<dbReference type="Gene3D" id="4.10.1060.10">
    <property type="entry name" value="Zinc finger, RanBP2-type"/>
    <property type="match status" value="1"/>
</dbReference>
<evidence type="ECO:0000256" key="2">
    <source>
        <dbReference type="ARBA" id="ARBA00022771"/>
    </source>
</evidence>
<keyword evidence="3" id="KW-0862">Zinc</keyword>
<evidence type="ECO:0000259" key="4">
    <source>
        <dbReference type="SMART" id="SM00547"/>
    </source>
</evidence>
<dbReference type="SMART" id="SM00547">
    <property type="entry name" value="ZnF_RBZ"/>
    <property type="match status" value="1"/>
</dbReference>
<dbReference type="PANTHER" id="PTHR12999">
    <property type="entry name" value="ZINC FINGER RAN-BINDING DOMAIN-CONTAINING PROTEIN 2 ZRANB2-RELATED"/>
    <property type="match status" value="1"/>
</dbReference>
<evidence type="ECO:0000256" key="1">
    <source>
        <dbReference type="ARBA" id="ARBA00022723"/>
    </source>
</evidence>
<dbReference type="InterPro" id="IPR036443">
    <property type="entry name" value="Znf_RanBP2_sf"/>
</dbReference>